<evidence type="ECO:0000256" key="2">
    <source>
        <dbReference type="ARBA" id="ARBA00023052"/>
    </source>
</evidence>
<dbReference type="CDD" id="cd07035">
    <property type="entry name" value="TPP_PYR_POX_like"/>
    <property type="match status" value="1"/>
</dbReference>
<proteinExistence type="inferred from homology"/>
<name>A0A5M3WLC4_9ACTN</name>
<dbReference type="SUPFAM" id="SSF52467">
    <property type="entry name" value="DHS-like NAD/FAD-binding domain"/>
    <property type="match status" value="1"/>
</dbReference>
<comment type="caution">
    <text evidence="7">The sequence shown here is derived from an EMBL/GenBank/DDBJ whole genome shotgun (WGS) entry which is preliminary data.</text>
</comment>
<dbReference type="Gene3D" id="3.40.50.1220">
    <property type="entry name" value="TPP-binding domain"/>
    <property type="match status" value="1"/>
</dbReference>
<dbReference type="GO" id="GO:0003984">
    <property type="term" value="F:acetolactate synthase activity"/>
    <property type="evidence" value="ECO:0007669"/>
    <property type="project" value="TreeGrafter"/>
</dbReference>
<dbReference type="GO" id="GO:0050660">
    <property type="term" value="F:flavin adenine dinucleotide binding"/>
    <property type="evidence" value="ECO:0007669"/>
    <property type="project" value="TreeGrafter"/>
</dbReference>
<dbReference type="GO" id="GO:0009099">
    <property type="term" value="P:L-valine biosynthetic process"/>
    <property type="evidence" value="ECO:0007669"/>
    <property type="project" value="TreeGrafter"/>
</dbReference>
<dbReference type="InterPro" id="IPR029035">
    <property type="entry name" value="DHS-like_NAD/FAD-binding_dom"/>
</dbReference>
<evidence type="ECO:0000259" key="5">
    <source>
        <dbReference type="Pfam" id="PF02775"/>
    </source>
</evidence>
<dbReference type="InterPro" id="IPR011766">
    <property type="entry name" value="TPP_enzyme_TPP-bd"/>
</dbReference>
<accession>A0A5M3WLC4</accession>
<dbReference type="Pfam" id="PF02776">
    <property type="entry name" value="TPP_enzyme_N"/>
    <property type="match status" value="1"/>
</dbReference>
<dbReference type="InterPro" id="IPR012001">
    <property type="entry name" value="Thiamin_PyroP_enz_TPP-bd_dom"/>
</dbReference>
<dbReference type="Pfam" id="PF00205">
    <property type="entry name" value="TPP_enzyme_M"/>
    <property type="match status" value="1"/>
</dbReference>
<dbReference type="Proteomes" id="UP000331127">
    <property type="component" value="Unassembled WGS sequence"/>
</dbReference>
<evidence type="ECO:0000256" key="3">
    <source>
        <dbReference type="RuleBase" id="RU362132"/>
    </source>
</evidence>
<feature type="domain" description="Thiamine pyrophosphate enzyme TPP-binding" evidence="5">
    <location>
        <begin position="394"/>
        <end position="548"/>
    </location>
</feature>
<dbReference type="RefSeq" id="WP_155352810.1">
    <property type="nucleotide sequence ID" value="NZ_BAAAHL010000077.1"/>
</dbReference>
<evidence type="ECO:0000313" key="8">
    <source>
        <dbReference type="Proteomes" id="UP000331127"/>
    </source>
</evidence>
<keyword evidence="2 3" id="KW-0786">Thiamine pyrophosphate</keyword>
<dbReference type="SUPFAM" id="SSF52518">
    <property type="entry name" value="Thiamin diphosphate-binding fold (THDP-binding)"/>
    <property type="match status" value="2"/>
</dbReference>
<evidence type="ECO:0000256" key="1">
    <source>
        <dbReference type="ARBA" id="ARBA00007812"/>
    </source>
</evidence>
<dbReference type="GO" id="GO:0000287">
    <property type="term" value="F:magnesium ion binding"/>
    <property type="evidence" value="ECO:0007669"/>
    <property type="project" value="InterPro"/>
</dbReference>
<feature type="domain" description="Thiamine pyrophosphate enzyme central" evidence="4">
    <location>
        <begin position="196"/>
        <end position="331"/>
    </location>
</feature>
<feature type="domain" description="Thiamine pyrophosphate enzyme N-terminal TPP-binding" evidence="6">
    <location>
        <begin position="8"/>
        <end position="123"/>
    </location>
</feature>
<dbReference type="InterPro" id="IPR045229">
    <property type="entry name" value="TPP_enz"/>
</dbReference>
<gene>
    <name evidence="7" type="primary">ilvB_2</name>
    <name evidence="7" type="ORF">Amac_006830</name>
</gene>
<dbReference type="InterPro" id="IPR029061">
    <property type="entry name" value="THDP-binding"/>
</dbReference>
<evidence type="ECO:0000313" key="7">
    <source>
        <dbReference type="EMBL" id="GES07088.1"/>
    </source>
</evidence>
<keyword evidence="8" id="KW-1185">Reference proteome</keyword>
<protein>
    <submittedName>
        <fullName evidence="7">Acetolactate synthase</fullName>
    </submittedName>
</protein>
<dbReference type="OrthoDB" id="3203527at2"/>
<comment type="similarity">
    <text evidence="1 3">Belongs to the TPP enzyme family.</text>
</comment>
<dbReference type="CDD" id="cd00568">
    <property type="entry name" value="TPP_enzymes"/>
    <property type="match status" value="1"/>
</dbReference>
<reference evidence="7 8" key="1">
    <citation type="submission" date="2019-10" db="EMBL/GenBank/DDBJ databases">
        <title>Whole genome shotgun sequence of Acrocarpospora macrocephala NBRC 16266.</title>
        <authorList>
            <person name="Ichikawa N."/>
            <person name="Kimura A."/>
            <person name="Kitahashi Y."/>
            <person name="Komaki H."/>
            <person name="Oguchi A."/>
        </authorList>
    </citation>
    <scope>NUCLEOTIDE SEQUENCE [LARGE SCALE GENOMIC DNA]</scope>
    <source>
        <strain evidence="7 8">NBRC 16266</strain>
    </source>
</reference>
<dbReference type="Pfam" id="PF02775">
    <property type="entry name" value="TPP_enzyme_C"/>
    <property type="match status" value="1"/>
</dbReference>
<evidence type="ECO:0000259" key="4">
    <source>
        <dbReference type="Pfam" id="PF00205"/>
    </source>
</evidence>
<dbReference type="Gene3D" id="3.40.50.970">
    <property type="match status" value="2"/>
</dbReference>
<organism evidence="7 8">
    <name type="scientific">Acrocarpospora macrocephala</name>
    <dbReference type="NCBI Taxonomy" id="150177"/>
    <lineage>
        <taxon>Bacteria</taxon>
        <taxon>Bacillati</taxon>
        <taxon>Actinomycetota</taxon>
        <taxon>Actinomycetes</taxon>
        <taxon>Streptosporangiales</taxon>
        <taxon>Streptosporangiaceae</taxon>
        <taxon>Acrocarpospora</taxon>
    </lineage>
</organism>
<dbReference type="GO" id="GO:0005948">
    <property type="term" value="C:acetolactate synthase complex"/>
    <property type="evidence" value="ECO:0007669"/>
    <property type="project" value="TreeGrafter"/>
</dbReference>
<sequence>MTLFAGSGAEILCEALHRCGASTLFGVPGDTGVTFYDALARRADLTHVLMNDERGAVFAADAYARRLNRPGVVEVSSGGGATFAVGGLGESYAASVPLVVISSDIHRGSRGTGALTETDQVALFSGVTKAQRLVERAADIPAALTDAFEEAVRGRPGPVAVIVPEDVLDETARVAVPERAVTAPHPGPDAATLVPIARVIDGAERPVIVAGGGVHLAAAHAALSALAGRAGIAVATSIHGKGAIDETDPMSLGVVGANGGRDYATGFVADADVVLLVGTRANATNTDSFRAPPRTGAVVIYVDVESPGRAGRNYPGATGLTGDAREVLTALDRLVQANPARHARIAGWVAQERAEWDRAADKRPDPSPALDPLRVIQRVHAMVPDGATVVADCGTPTPYLAAAWTQSSAGRRLLLPRGHGPMGYAHPGGVGAAYAEAERPEAGNTAVPVIVFTTDGSMLMAAGALESAARSGLPIIYVQFSNGSLGWIKALQAFYHEERFFQTQLSAYDAVAVAGGFGVPARRARDLDEFAELFAEAMASGGPCFIDVPVPDEHDCLPPVSSWHRAVTGTETARPVY</sequence>
<dbReference type="PANTHER" id="PTHR18968:SF13">
    <property type="entry name" value="ACETOLACTATE SYNTHASE CATALYTIC SUBUNIT, MITOCHONDRIAL"/>
    <property type="match status" value="1"/>
</dbReference>
<dbReference type="GO" id="GO:0030976">
    <property type="term" value="F:thiamine pyrophosphate binding"/>
    <property type="evidence" value="ECO:0007669"/>
    <property type="project" value="InterPro"/>
</dbReference>
<dbReference type="EMBL" id="BLAE01000005">
    <property type="protein sequence ID" value="GES07088.1"/>
    <property type="molecule type" value="Genomic_DNA"/>
</dbReference>
<evidence type="ECO:0000259" key="6">
    <source>
        <dbReference type="Pfam" id="PF02776"/>
    </source>
</evidence>
<dbReference type="AlphaFoldDB" id="A0A5M3WLC4"/>
<dbReference type="GO" id="GO:0009097">
    <property type="term" value="P:isoleucine biosynthetic process"/>
    <property type="evidence" value="ECO:0007669"/>
    <property type="project" value="TreeGrafter"/>
</dbReference>
<dbReference type="InterPro" id="IPR012000">
    <property type="entry name" value="Thiamin_PyroP_enz_cen_dom"/>
</dbReference>
<dbReference type="PANTHER" id="PTHR18968">
    <property type="entry name" value="THIAMINE PYROPHOSPHATE ENZYMES"/>
    <property type="match status" value="1"/>
</dbReference>